<gene>
    <name evidence="1" type="ORF">SAMN04487948_11824</name>
</gene>
<protein>
    <submittedName>
        <fullName evidence="1">Uncharacterized protein</fullName>
    </submittedName>
</protein>
<sequence>MPVLSAPTVAAVMWNRLNSETENSSLELSFTSLQRTYRHRIHWGLPDLMGMSRSLLHLQIPHLNLEM</sequence>
<dbReference type="AlphaFoldDB" id="A0A1H8VN74"/>
<accession>A0A1H8VN74</accession>
<dbReference type="Proteomes" id="UP000199126">
    <property type="component" value="Unassembled WGS sequence"/>
</dbReference>
<name>A0A1H8VN74_9EURY</name>
<reference evidence="2" key="1">
    <citation type="submission" date="2016-10" db="EMBL/GenBank/DDBJ databases">
        <authorList>
            <person name="Varghese N."/>
            <person name="Submissions S."/>
        </authorList>
    </citation>
    <scope>NUCLEOTIDE SEQUENCE [LARGE SCALE GENOMIC DNA]</scope>
    <source>
        <strain evidence="2">CGMCC 1.10121</strain>
    </source>
</reference>
<evidence type="ECO:0000313" key="2">
    <source>
        <dbReference type="Proteomes" id="UP000199126"/>
    </source>
</evidence>
<organism evidence="1 2">
    <name type="scientific">Halogranum amylolyticum</name>
    <dbReference type="NCBI Taxonomy" id="660520"/>
    <lineage>
        <taxon>Archaea</taxon>
        <taxon>Methanobacteriati</taxon>
        <taxon>Methanobacteriota</taxon>
        <taxon>Stenosarchaea group</taxon>
        <taxon>Halobacteria</taxon>
        <taxon>Halobacteriales</taxon>
        <taxon>Haloferacaceae</taxon>
    </lineage>
</organism>
<proteinExistence type="predicted"/>
<dbReference type="EMBL" id="FODV01000018">
    <property type="protein sequence ID" value="SEP16856.1"/>
    <property type="molecule type" value="Genomic_DNA"/>
</dbReference>
<keyword evidence="2" id="KW-1185">Reference proteome</keyword>
<evidence type="ECO:0000313" key="1">
    <source>
        <dbReference type="EMBL" id="SEP16856.1"/>
    </source>
</evidence>